<dbReference type="Proteomes" id="UP001454036">
    <property type="component" value="Unassembled WGS sequence"/>
</dbReference>
<reference evidence="1 2" key="1">
    <citation type="submission" date="2024-01" db="EMBL/GenBank/DDBJ databases">
        <title>The complete chloroplast genome sequence of Lithospermum erythrorhizon: insights into the phylogenetic relationship among Boraginaceae species and the maternal lineages of purple gromwells.</title>
        <authorList>
            <person name="Okada T."/>
            <person name="Watanabe K."/>
        </authorList>
    </citation>
    <scope>NUCLEOTIDE SEQUENCE [LARGE SCALE GENOMIC DNA]</scope>
</reference>
<dbReference type="AlphaFoldDB" id="A0AAV3RCI8"/>
<keyword evidence="2" id="KW-1185">Reference proteome</keyword>
<evidence type="ECO:0000313" key="2">
    <source>
        <dbReference type="Proteomes" id="UP001454036"/>
    </source>
</evidence>
<sequence>MMGVGEVASQTLRGRAGMGLVNYPHLWPLRRRRKQMKSLMTLHGCCSPDLQHNCLSFVTLWVREYEEESKKG</sequence>
<proteinExistence type="predicted"/>
<comment type="caution">
    <text evidence="1">The sequence shown here is derived from an EMBL/GenBank/DDBJ whole genome shotgun (WGS) entry which is preliminary data.</text>
</comment>
<name>A0AAV3RCI8_LITER</name>
<accession>A0AAV3RCI8</accession>
<dbReference type="EMBL" id="BAABME010008923">
    <property type="protein sequence ID" value="GAA0174124.1"/>
    <property type="molecule type" value="Genomic_DNA"/>
</dbReference>
<gene>
    <name evidence="1" type="ORF">LIER_27577</name>
</gene>
<evidence type="ECO:0000313" key="1">
    <source>
        <dbReference type="EMBL" id="GAA0174124.1"/>
    </source>
</evidence>
<protein>
    <submittedName>
        <fullName evidence="1">Uncharacterized protein</fullName>
    </submittedName>
</protein>
<organism evidence="1 2">
    <name type="scientific">Lithospermum erythrorhizon</name>
    <name type="common">Purple gromwell</name>
    <name type="synonym">Lithospermum officinale var. erythrorhizon</name>
    <dbReference type="NCBI Taxonomy" id="34254"/>
    <lineage>
        <taxon>Eukaryota</taxon>
        <taxon>Viridiplantae</taxon>
        <taxon>Streptophyta</taxon>
        <taxon>Embryophyta</taxon>
        <taxon>Tracheophyta</taxon>
        <taxon>Spermatophyta</taxon>
        <taxon>Magnoliopsida</taxon>
        <taxon>eudicotyledons</taxon>
        <taxon>Gunneridae</taxon>
        <taxon>Pentapetalae</taxon>
        <taxon>asterids</taxon>
        <taxon>lamiids</taxon>
        <taxon>Boraginales</taxon>
        <taxon>Boraginaceae</taxon>
        <taxon>Boraginoideae</taxon>
        <taxon>Lithospermeae</taxon>
        <taxon>Lithospermum</taxon>
    </lineage>
</organism>